<reference evidence="2 3" key="1">
    <citation type="submission" date="2019-08" db="EMBL/GenBank/DDBJ databases">
        <authorList>
            <person name="Peeters C."/>
        </authorList>
    </citation>
    <scope>NUCLEOTIDE SEQUENCE [LARGE SCALE GENOMIC DNA]</scope>
    <source>
        <strain evidence="2 3">LMG 31121</strain>
    </source>
</reference>
<dbReference type="GO" id="GO:0005576">
    <property type="term" value="C:extracellular region"/>
    <property type="evidence" value="ECO:0007669"/>
    <property type="project" value="TreeGrafter"/>
</dbReference>
<dbReference type="PANTHER" id="PTHR37549:SF1">
    <property type="entry name" value="LIPOPROTEIN LPRI"/>
    <property type="match status" value="1"/>
</dbReference>
<sequence length="225" mass="24156">MSWGTNSSRRARSVLVVTSIVIGSAFAGWARAETSQPSFDCHKATSSVERSICISPELSALDSQLAQTFASASARATDKVGLRKDQNKWRTTIRDKCRTDECIADAYGARTRALSVTAENGRVLVLPGTGPASLPPKTSVIAGVILYGTLVFDHDAAGGFTALQVGDRQYKLRYVGIVPESAAEQINRLEDASQTVSVIGDLLVWPDGTKAFDDRSRAIVLIPKK</sequence>
<dbReference type="AlphaFoldDB" id="A0A5E5AW52"/>
<protein>
    <submittedName>
        <fullName evidence="2">Lipoprotein LprI</fullName>
    </submittedName>
</protein>
<evidence type="ECO:0000259" key="1">
    <source>
        <dbReference type="Pfam" id="PF07007"/>
    </source>
</evidence>
<evidence type="ECO:0000313" key="3">
    <source>
        <dbReference type="Proteomes" id="UP000335538"/>
    </source>
</evidence>
<proteinExistence type="predicted"/>
<dbReference type="Pfam" id="PF07007">
    <property type="entry name" value="LprI"/>
    <property type="match status" value="1"/>
</dbReference>
<dbReference type="Proteomes" id="UP000335538">
    <property type="component" value="Unassembled WGS sequence"/>
</dbReference>
<name>A0A5E5AW52_9BURK</name>
<accession>A0A5E5AW52</accession>
<organism evidence="2 3">
    <name type="scientific">Pandoraea sputorum</name>
    <dbReference type="NCBI Taxonomy" id="93222"/>
    <lineage>
        <taxon>Bacteria</taxon>
        <taxon>Pseudomonadati</taxon>
        <taxon>Pseudomonadota</taxon>
        <taxon>Betaproteobacteria</taxon>
        <taxon>Burkholderiales</taxon>
        <taxon>Burkholderiaceae</taxon>
        <taxon>Pandoraea</taxon>
    </lineage>
</organism>
<dbReference type="InterPro" id="IPR009739">
    <property type="entry name" value="LprI-like_N"/>
</dbReference>
<evidence type="ECO:0000313" key="2">
    <source>
        <dbReference type="EMBL" id="VVE76965.1"/>
    </source>
</evidence>
<gene>
    <name evidence="2" type="primary">lprI</name>
    <name evidence="2" type="ORF">PSP31121_00968</name>
</gene>
<feature type="domain" description="Lysozyme inhibitor LprI-like N-terminal" evidence="1">
    <location>
        <begin position="41"/>
        <end position="111"/>
    </location>
</feature>
<dbReference type="InterPro" id="IPR052755">
    <property type="entry name" value="Lysozyme_Inhibitor_LprI"/>
</dbReference>
<keyword evidence="2" id="KW-0449">Lipoprotein</keyword>
<dbReference type="EMBL" id="CABPSR010000001">
    <property type="protein sequence ID" value="VVE76965.1"/>
    <property type="molecule type" value="Genomic_DNA"/>
</dbReference>
<dbReference type="PANTHER" id="PTHR37549">
    <property type="entry name" value="LIPOPROTEIN LPRI"/>
    <property type="match status" value="1"/>
</dbReference>